<protein>
    <submittedName>
        <fullName evidence="1">Uncharacterized protein</fullName>
    </submittedName>
</protein>
<accession>A0A0F9D3Z4</accession>
<feature type="non-terminal residue" evidence="1">
    <location>
        <position position="1"/>
    </location>
</feature>
<organism evidence="1">
    <name type="scientific">marine sediment metagenome</name>
    <dbReference type="NCBI Taxonomy" id="412755"/>
    <lineage>
        <taxon>unclassified sequences</taxon>
        <taxon>metagenomes</taxon>
        <taxon>ecological metagenomes</taxon>
    </lineage>
</organism>
<comment type="caution">
    <text evidence="1">The sequence shown here is derived from an EMBL/GenBank/DDBJ whole genome shotgun (WGS) entry which is preliminary data.</text>
</comment>
<dbReference type="AlphaFoldDB" id="A0A0F9D3Z4"/>
<proteinExistence type="predicted"/>
<dbReference type="EMBL" id="LAZR01030484">
    <property type="protein sequence ID" value="KKL56463.1"/>
    <property type="molecule type" value="Genomic_DNA"/>
</dbReference>
<reference evidence="1" key="1">
    <citation type="journal article" date="2015" name="Nature">
        <title>Complex archaea that bridge the gap between prokaryotes and eukaryotes.</title>
        <authorList>
            <person name="Spang A."/>
            <person name="Saw J.H."/>
            <person name="Jorgensen S.L."/>
            <person name="Zaremba-Niedzwiedzka K."/>
            <person name="Martijn J."/>
            <person name="Lind A.E."/>
            <person name="van Eijk R."/>
            <person name="Schleper C."/>
            <person name="Guy L."/>
            <person name="Ettema T.J."/>
        </authorList>
    </citation>
    <scope>NUCLEOTIDE SEQUENCE</scope>
</reference>
<sequence>DLNLSISMFTQKLVKKFLNINSEVWYPGVNTNLIEKIPRNSETKYDAINISRIEFVKPLFFMHRI</sequence>
<name>A0A0F9D3Z4_9ZZZZ</name>
<evidence type="ECO:0000313" key="1">
    <source>
        <dbReference type="EMBL" id="KKL56463.1"/>
    </source>
</evidence>
<gene>
    <name evidence="1" type="ORF">LCGC14_2245140</name>
</gene>